<evidence type="ECO:0000256" key="4">
    <source>
        <dbReference type="ARBA" id="ARBA00022777"/>
    </source>
</evidence>
<keyword evidence="3 6" id="KW-0547">Nucleotide-binding</keyword>
<dbReference type="EC" id="2.7.1.144" evidence="6"/>
<proteinExistence type="inferred from homology"/>
<gene>
    <name evidence="8" type="ORF">H9659_07790</name>
</gene>
<keyword evidence="9" id="KW-1185">Reference proteome</keyword>
<comment type="similarity">
    <text evidence="1">Belongs to the carbohydrate kinase pfkB family.</text>
</comment>
<dbReference type="Proteomes" id="UP000659496">
    <property type="component" value="Unassembled WGS sequence"/>
</dbReference>
<comment type="caution">
    <text evidence="8">The sequence shown here is derived from an EMBL/GenBank/DDBJ whole genome shotgun (WGS) entry which is preliminary data.</text>
</comment>
<feature type="domain" description="Carbohydrate kinase PfkB" evidence="7">
    <location>
        <begin position="10"/>
        <end position="281"/>
    </location>
</feature>
<evidence type="ECO:0000313" key="9">
    <source>
        <dbReference type="Proteomes" id="UP000659496"/>
    </source>
</evidence>
<keyword evidence="4" id="KW-0418">Kinase</keyword>
<dbReference type="RefSeq" id="WP_191689370.1">
    <property type="nucleotide sequence ID" value="NZ_JACSQY010000004.1"/>
</dbReference>
<evidence type="ECO:0000259" key="7">
    <source>
        <dbReference type="Pfam" id="PF00294"/>
    </source>
</evidence>
<evidence type="ECO:0000256" key="2">
    <source>
        <dbReference type="ARBA" id="ARBA00022679"/>
    </source>
</evidence>
<keyword evidence="2 6" id="KW-0808">Transferase</keyword>
<sequence length="309" mass="32710">MITTITLNAAIDQIYQVESLSVGGVNRIASIVKDAGGKGMNVAKVVKSSGADVDVGGFAGGNNGDVIRQFLDARSIPNELIRITEESRVCLTVLNLEDGKGTELLESGPVISTDEWSSLLHWLTLKSLEVKWFVLSGSLPKGVPENAYAQMIEIINANGAKAVLDSSGPALALGIKAIPFAIKPNEEEIASILGKSVLSESDLLEAGKRFIESGIEHVCFTLGKSGAIIMNKSGNYKVNAPGIQPVNTVGSGDAFVGGFVYGCAMGEDVFTTYKRAIACGTSNAMHEDIGYIEKQIVESLMNKITLEKI</sequence>
<dbReference type="Gene3D" id="3.40.1190.20">
    <property type="match status" value="1"/>
</dbReference>
<name>A0ABR8PJ94_9BACL</name>
<dbReference type="PROSITE" id="PS00583">
    <property type="entry name" value="PFKB_KINASES_1"/>
    <property type="match status" value="1"/>
</dbReference>
<evidence type="ECO:0000313" key="8">
    <source>
        <dbReference type="EMBL" id="MBD7908227.1"/>
    </source>
</evidence>
<comment type="similarity">
    <text evidence="6">Belongs to the carbohydrate kinase PfkB family. LacC subfamily.</text>
</comment>
<dbReference type="SUPFAM" id="SSF53613">
    <property type="entry name" value="Ribokinase-like"/>
    <property type="match status" value="1"/>
</dbReference>
<protein>
    <recommendedName>
        <fullName evidence="6">Tagatose-6-phosphate kinase</fullName>
        <ecNumber evidence="6">2.7.1.144</ecNumber>
    </recommendedName>
</protein>
<evidence type="ECO:0000256" key="3">
    <source>
        <dbReference type="ARBA" id="ARBA00022741"/>
    </source>
</evidence>
<dbReference type="Pfam" id="PF00294">
    <property type="entry name" value="PfkB"/>
    <property type="match status" value="1"/>
</dbReference>
<organism evidence="8 9">
    <name type="scientific">Sporosarcina gallistercoris</name>
    <dbReference type="NCBI Taxonomy" id="2762245"/>
    <lineage>
        <taxon>Bacteria</taxon>
        <taxon>Bacillati</taxon>
        <taxon>Bacillota</taxon>
        <taxon>Bacilli</taxon>
        <taxon>Bacillales</taxon>
        <taxon>Caryophanaceae</taxon>
        <taxon>Sporosarcina</taxon>
    </lineage>
</organism>
<dbReference type="PANTHER" id="PTHR46566:SF2">
    <property type="entry name" value="ATP-DEPENDENT 6-PHOSPHOFRUCTOKINASE ISOZYME 2"/>
    <property type="match status" value="1"/>
</dbReference>
<dbReference type="CDD" id="cd01164">
    <property type="entry name" value="FruK_PfkB_like"/>
    <property type="match status" value="1"/>
</dbReference>
<evidence type="ECO:0000256" key="1">
    <source>
        <dbReference type="ARBA" id="ARBA00005380"/>
    </source>
</evidence>
<dbReference type="InterPro" id="IPR017583">
    <property type="entry name" value="Tagatose/fructose_Pkinase"/>
</dbReference>
<keyword evidence="5 6" id="KW-0067">ATP-binding</keyword>
<dbReference type="InterPro" id="IPR002173">
    <property type="entry name" value="Carboh/pur_kinase_PfkB_CS"/>
</dbReference>
<keyword evidence="6" id="KW-0423">Lactose metabolism</keyword>
<accession>A0ABR8PJ94</accession>
<dbReference type="InterPro" id="IPR011611">
    <property type="entry name" value="PfkB_dom"/>
</dbReference>
<dbReference type="PANTHER" id="PTHR46566">
    <property type="entry name" value="1-PHOSPHOFRUCTOKINASE-RELATED"/>
    <property type="match status" value="1"/>
</dbReference>
<evidence type="ECO:0000256" key="5">
    <source>
        <dbReference type="ARBA" id="ARBA00022840"/>
    </source>
</evidence>
<dbReference type="InterPro" id="IPR029056">
    <property type="entry name" value="Ribokinase-like"/>
</dbReference>
<dbReference type="PIRSF" id="PIRSF000535">
    <property type="entry name" value="1PFK/6PFK/LacC"/>
    <property type="match status" value="1"/>
</dbReference>
<evidence type="ECO:0000256" key="6">
    <source>
        <dbReference type="PIRNR" id="PIRNR000535"/>
    </source>
</evidence>
<comment type="catalytic activity">
    <reaction evidence="6">
        <text>D-tagatofuranose 6-phosphate + ATP = D-tagatofuranose 1,6-bisphosphate + ADP + H(+)</text>
        <dbReference type="Rhea" id="RHEA:12420"/>
        <dbReference type="ChEBI" id="CHEBI:15378"/>
        <dbReference type="ChEBI" id="CHEBI:30616"/>
        <dbReference type="ChEBI" id="CHEBI:58694"/>
        <dbReference type="ChEBI" id="CHEBI:58695"/>
        <dbReference type="ChEBI" id="CHEBI:456216"/>
        <dbReference type="EC" id="2.7.1.144"/>
    </reaction>
</comment>
<reference evidence="8 9" key="1">
    <citation type="submission" date="2020-08" db="EMBL/GenBank/DDBJ databases">
        <title>A Genomic Blueprint of the Chicken Gut Microbiome.</title>
        <authorList>
            <person name="Gilroy R."/>
            <person name="Ravi A."/>
            <person name="Getino M."/>
            <person name="Pursley I."/>
            <person name="Horton D.L."/>
            <person name="Alikhan N.-F."/>
            <person name="Baker D."/>
            <person name="Gharbi K."/>
            <person name="Hall N."/>
            <person name="Watson M."/>
            <person name="Adriaenssens E.M."/>
            <person name="Foster-Nyarko E."/>
            <person name="Jarju S."/>
            <person name="Secka A."/>
            <person name="Antonio M."/>
            <person name="Oren A."/>
            <person name="Chaudhuri R."/>
            <person name="La Ragione R.M."/>
            <person name="Hildebrand F."/>
            <person name="Pallen M.J."/>
        </authorList>
    </citation>
    <scope>NUCLEOTIDE SEQUENCE [LARGE SCALE GENOMIC DNA]</scope>
    <source>
        <strain evidence="8 9">Sa3CUA8</strain>
    </source>
</reference>
<comment type="pathway">
    <text evidence="6">Carbohydrate metabolism; D-tagatose 6-phosphate degradation; D-glyceraldehyde 3-phosphate and glycerone phosphate from D-tagatose 6-phosphate: step 1/2.</text>
</comment>
<dbReference type="NCBIfam" id="TIGR03168">
    <property type="entry name" value="1-PFK"/>
    <property type="match status" value="1"/>
</dbReference>
<dbReference type="EMBL" id="JACSQY010000004">
    <property type="protein sequence ID" value="MBD7908227.1"/>
    <property type="molecule type" value="Genomic_DNA"/>
</dbReference>
<dbReference type="PROSITE" id="PS00584">
    <property type="entry name" value="PFKB_KINASES_2"/>
    <property type="match status" value="1"/>
</dbReference>